<dbReference type="KEGG" id="pfy:PFICI_02708"/>
<name>W3XF04_PESFW</name>
<dbReference type="OrthoDB" id="4747001at2759"/>
<dbReference type="HOGENOM" id="CLU_078305_0_0_1"/>
<gene>
    <name evidence="1" type="ORF">PFICI_02708</name>
</gene>
<protein>
    <submittedName>
        <fullName evidence="1">Uncharacterized protein</fullName>
    </submittedName>
</protein>
<dbReference type="Gene3D" id="3.40.630.30">
    <property type="match status" value="1"/>
</dbReference>
<evidence type="ECO:0000313" key="2">
    <source>
        <dbReference type="Proteomes" id="UP000030651"/>
    </source>
</evidence>
<dbReference type="InterPro" id="IPR016181">
    <property type="entry name" value="Acyl_CoA_acyltransferase"/>
</dbReference>
<dbReference type="OMA" id="ECARRSH"/>
<evidence type="ECO:0000313" key="1">
    <source>
        <dbReference type="EMBL" id="ETS84683.1"/>
    </source>
</evidence>
<dbReference type="SUPFAM" id="SSF55729">
    <property type="entry name" value="Acyl-CoA N-acyltransferases (Nat)"/>
    <property type="match status" value="1"/>
</dbReference>
<dbReference type="AlphaFoldDB" id="W3XF04"/>
<dbReference type="EMBL" id="KI912110">
    <property type="protein sequence ID" value="ETS84683.1"/>
    <property type="molecule type" value="Genomic_DNA"/>
</dbReference>
<dbReference type="GeneID" id="19267721"/>
<accession>W3XF04</accession>
<proteinExistence type="predicted"/>
<dbReference type="RefSeq" id="XP_007829480.1">
    <property type="nucleotide sequence ID" value="XM_007831289.1"/>
</dbReference>
<organism evidence="1 2">
    <name type="scientific">Pestalotiopsis fici (strain W106-1 / CGMCC3.15140)</name>
    <dbReference type="NCBI Taxonomy" id="1229662"/>
    <lineage>
        <taxon>Eukaryota</taxon>
        <taxon>Fungi</taxon>
        <taxon>Dikarya</taxon>
        <taxon>Ascomycota</taxon>
        <taxon>Pezizomycotina</taxon>
        <taxon>Sordariomycetes</taxon>
        <taxon>Xylariomycetidae</taxon>
        <taxon>Amphisphaeriales</taxon>
        <taxon>Sporocadaceae</taxon>
        <taxon>Pestalotiopsis</taxon>
    </lineage>
</organism>
<sequence length="309" mass="34563">MALPNRNSSHAKLATQDGATSDNKLDYTVKYTLTDAEIAALSTRLLAERPPQIPDALVMYRLEGTDELSNLGRHIEREVFEERFGNTDADMQRVYGAYEASSVFFLVMDRGLHRPAGTMRNIHNSPEAGLLALRDAGAYAGLTVDTFMRAYGLESLDTVWDIGTLAIPAAYRDHGEHHIVAMLYRGAHLRGRLEGMTHYVALVDRHLYRTFKMMGFAFYPMAGLAPFAYEGSDSVQPVCGVARDFFPSVERKMHDAGEDLKPVLEYFSKRFVHGHNVDHRLLFSHAMWPGGTSPLSQASKRKREGLALL</sequence>
<dbReference type="Proteomes" id="UP000030651">
    <property type="component" value="Unassembled WGS sequence"/>
</dbReference>
<dbReference type="InParanoid" id="W3XF04"/>
<keyword evidence="2" id="KW-1185">Reference proteome</keyword>
<reference evidence="2" key="1">
    <citation type="journal article" date="2015" name="BMC Genomics">
        <title>Genomic and transcriptomic analysis of the endophytic fungus Pestalotiopsis fici reveals its lifestyle and high potential for synthesis of natural products.</title>
        <authorList>
            <person name="Wang X."/>
            <person name="Zhang X."/>
            <person name="Liu L."/>
            <person name="Xiang M."/>
            <person name="Wang W."/>
            <person name="Sun X."/>
            <person name="Che Y."/>
            <person name="Guo L."/>
            <person name="Liu G."/>
            <person name="Guo L."/>
            <person name="Wang C."/>
            <person name="Yin W.B."/>
            <person name="Stadler M."/>
            <person name="Zhang X."/>
            <person name="Liu X."/>
        </authorList>
    </citation>
    <scope>NUCLEOTIDE SEQUENCE [LARGE SCALE GENOMIC DNA]</scope>
    <source>
        <strain evidence="2">W106-1 / CGMCC3.15140</strain>
    </source>
</reference>